<reference evidence="3" key="1">
    <citation type="submission" date="2020-06" db="EMBL/GenBank/DDBJ databases">
        <authorList>
            <person name="Li T."/>
            <person name="Hu X."/>
            <person name="Zhang T."/>
            <person name="Song X."/>
            <person name="Zhang H."/>
            <person name="Dai N."/>
            <person name="Sheng W."/>
            <person name="Hou X."/>
            <person name="Wei L."/>
        </authorList>
    </citation>
    <scope>NUCLEOTIDE SEQUENCE</scope>
    <source>
        <strain evidence="3">G02</strain>
        <tissue evidence="3">Leaf</tissue>
    </source>
</reference>
<comment type="caution">
    <text evidence="3">The sequence shown here is derived from an EMBL/GenBank/DDBJ whole genome shotgun (WGS) entry which is preliminary data.</text>
</comment>
<dbReference type="InterPro" id="IPR000477">
    <property type="entry name" value="RT_dom"/>
</dbReference>
<dbReference type="AlphaFoldDB" id="A0AAW2M2D8"/>
<dbReference type="Pfam" id="PF00078">
    <property type="entry name" value="RVT_1"/>
    <property type="match status" value="1"/>
</dbReference>
<proteinExistence type="predicted"/>
<reference evidence="3" key="2">
    <citation type="journal article" date="2024" name="Plant">
        <title>Genomic evolution and insights into agronomic trait innovations of Sesamum species.</title>
        <authorList>
            <person name="Miao H."/>
            <person name="Wang L."/>
            <person name="Qu L."/>
            <person name="Liu H."/>
            <person name="Sun Y."/>
            <person name="Le M."/>
            <person name="Wang Q."/>
            <person name="Wei S."/>
            <person name="Zheng Y."/>
            <person name="Lin W."/>
            <person name="Duan Y."/>
            <person name="Cao H."/>
            <person name="Xiong S."/>
            <person name="Wang X."/>
            <person name="Wei L."/>
            <person name="Li C."/>
            <person name="Ma Q."/>
            <person name="Ju M."/>
            <person name="Zhao R."/>
            <person name="Li G."/>
            <person name="Mu C."/>
            <person name="Tian Q."/>
            <person name="Mei H."/>
            <person name="Zhang T."/>
            <person name="Gao T."/>
            <person name="Zhang H."/>
        </authorList>
    </citation>
    <scope>NUCLEOTIDE SEQUENCE</scope>
    <source>
        <strain evidence="3">G02</strain>
    </source>
</reference>
<evidence type="ECO:0000313" key="3">
    <source>
        <dbReference type="EMBL" id="KAL0325173.1"/>
    </source>
</evidence>
<dbReference type="EMBL" id="JACGWJ010000023">
    <property type="protein sequence ID" value="KAL0325173.1"/>
    <property type="molecule type" value="Genomic_DNA"/>
</dbReference>
<protein>
    <recommendedName>
        <fullName evidence="2">Reverse transcriptase domain-containing protein</fullName>
    </recommendedName>
</protein>
<feature type="transmembrane region" description="Helical" evidence="1">
    <location>
        <begin position="26"/>
        <end position="48"/>
    </location>
</feature>
<feature type="domain" description="Reverse transcriptase" evidence="2">
    <location>
        <begin position="1"/>
        <end position="173"/>
    </location>
</feature>
<evidence type="ECO:0000256" key="1">
    <source>
        <dbReference type="SAM" id="Phobius"/>
    </source>
</evidence>
<organism evidence="3">
    <name type="scientific">Sesamum radiatum</name>
    <name type="common">Black benniseed</name>
    <dbReference type="NCBI Taxonomy" id="300843"/>
    <lineage>
        <taxon>Eukaryota</taxon>
        <taxon>Viridiplantae</taxon>
        <taxon>Streptophyta</taxon>
        <taxon>Embryophyta</taxon>
        <taxon>Tracheophyta</taxon>
        <taxon>Spermatophyta</taxon>
        <taxon>Magnoliopsida</taxon>
        <taxon>eudicotyledons</taxon>
        <taxon>Gunneridae</taxon>
        <taxon>Pentapetalae</taxon>
        <taxon>asterids</taxon>
        <taxon>lamiids</taxon>
        <taxon>Lamiales</taxon>
        <taxon>Pedaliaceae</taxon>
        <taxon>Sesamum</taxon>
    </lineage>
</organism>
<name>A0AAW2M2D8_SESRA</name>
<dbReference type="PANTHER" id="PTHR33116:SF86">
    <property type="entry name" value="REVERSE TRANSCRIPTASE DOMAIN-CONTAINING PROTEIN"/>
    <property type="match status" value="1"/>
</dbReference>
<sequence>MNLKLDIRKGYDRVEWLFLRSVLGKHGFPCSFVDFIMLCVSFVSYYFFISGCRFGSIILQRGLHQRDPLSLYLFKLCKESLSSLFREATESGRVPGVSVCHGAPNISHLLFANDTMVFCPVNLPRVQHVCHILDTYKLALSQEINLHKSSAVFSRYTASKLQQRLAELLGILLENRDDICLGLLAIAYRSKCAFFAALKDRIWRGIQGWHEKPYRKQAKRF</sequence>
<dbReference type="PROSITE" id="PS50878">
    <property type="entry name" value="RT_POL"/>
    <property type="match status" value="1"/>
</dbReference>
<evidence type="ECO:0000259" key="2">
    <source>
        <dbReference type="PROSITE" id="PS50878"/>
    </source>
</evidence>
<accession>A0AAW2M2D8</accession>
<keyword evidence="1" id="KW-0472">Membrane</keyword>
<dbReference type="PANTHER" id="PTHR33116">
    <property type="entry name" value="REVERSE TRANSCRIPTASE ZINC-BINDING DOMAIN-CONTAINING PROTEIN-RELATED-RELATED"/>
    <property type="match status" value="1"/>
</dbReference>
<keyword evidence="1" id="KW-0812">Transmembrane</keyword>
<gene>
    <name evidence="3" type="ORF">Sradi_5086600</name>
</gene>
<keyword evidence="1" id="KW-1133">Transmembrane helix</keyword>